<evidence type="ECO:0000256" key="5">
    <source>
        <dbReference type="ARBA" id="ARBA00023136"/>
    </source>
</evidence>
<keyword evidence="3 7" id="KW-0812">Transmembrane</keyword>
<keyword evidence="5 7" id="KW-0472">Membrane</keyword>
<protein>
    <recommendedName>
        <fullName evidence="8">Major facilitator superfamily (MFS) profile domain-containing protein</fullName>
    </recommendedName>
</protein>
<evidence type="ECO:0000256" key="4">
    <source>
        <dbReference type="ARBA" id="ARBA00022989"/>
    </source>
</evidence>
<feature type="transmembrane region" description="Helical" evidence="7">
    <location>
        <begin position="23"/>
        <end position="45"/>
    </location>
</feature>
<feature type="transmembrane region" description="Helical" evidence="7">
    <location>
        <begin position="57"/>
        <end position="77"/>
    </location>
</feature>
<keyword evidence="6" id="KW-0046">Antibiotic resistance</keyword>
<keyword evidence="10" id="KW-1185">Reference proteome</keyword>
<gene>
    <name evidence="9" type="ORF">GCM10010390_29570</name>
</gene>
<feature type="domain" description="Major facilitator superfamily (MFS) profile" evidence="8">
    <location>
        <begin position="23"/>
        <end position="125"/>
    </location>
</feature>
<dbReference type="InterPro" id="IPR020846">
    <property type="entry name" value="MFS_dom"/>
</dbReference>
<keyword evidence="4 7" id="KW-1133">Transmembrane helix</keyword>
<comment type="subcellular location">
    <subcellularLocation>
        <location evidence="1">Cell membrane</location>
        <topology evidence="1">Multi-pass membrane protein</topology>
    </subcellularLocation>
</comment>
<sequence length="125" mass="13279">MTVTDTSRGTGTAATSTTHRRHAFALLGSVRITLIFTLAALAVPLPEIGRAFGLERADLILLSTAYGLTFAGLLLFGARLSDRYGGRRALTAGLIVFAAALNLRVQRPRPSRPSRTSSLPQGAMQ</sequence>
<dbReference type="RefSeq" id="WP_405539863.1">
    <property type="nucleotide sequence ID" value="NZ_BAAABZ010000016.1"/>
</dbReference>
<organism evidence="9 10">
    <name type="scientific">Streptomyces mordarskii</name>
    <dbReference type="NCBI Taxonomy" id="1226758"/>
    <lineage>
        <taxon>Bacteria</taxon>
        <taxon>Bacillati</taxon>
        <taxon>Actinomycetota</taxon>
        <taxon>Actinomycetes</taxon>
        <taxon>Kitasatosporales</taxon>
        <taxon>Streptomycetaceae</taxon>
        <taxon>Streptomyces</taxon>
    </lineage>
</organism>
<dbReference type="PANTHER" id="PTHR42718:SF9">
    <property type="entry name" value="MAJOR FACILITATOR SUPERFAMILY MULTIDRUG TRANSPORTER MFSC"/>
    <property type="match status" value="1"/>
</dbReference>
<evidence type="ECO:0000259" key="8">
    <source>
        <dbReference type="PROSITE" id="PS50850"/>
    </source>
</evidence>
<dbReference type="Pfam" id="PF07690">
    <property type="entry name" value="MFS_1"/>
    <property type="match status" value="1"/>
</dbReference>
<dbReference type="PANTHER" id="PTHR42718">
    <property type="entry name" value="MAJOR FACILITATOR SUPERFAMILY MULTIDRUG TRANSPORTER MFSC"/>
    <property type="match status" value="1"/>
</dbReference>
<dbReference type="Gene3D" id="1.20.1720.10">
    <property type="entry name" value="Multidrug resistance protein D"/>
    <property type="match status" value="1"/>
</dbReference>
<dbReference type="Proteomes" id="UP001501576">
    <property type="component" value="Unassembled WGS sequence"/>
</dbReference>
<dbReference type="InterPro" id="IPR036259">
    <property type="entry name" value="MFS_trans_sf"/>
</dbReference>
<proteinExistence type="predicted"/>
<evidence type="ECO:0000256" key="6">
    <source>
        <dbReference type="ARBA" id="ARBA00023251"/>
    </source>
</evidence>
<dbReference type="PROSITE" id="PS50850">
    <property type="entry name" value="MFS"/>
    <property type="match status" value="1"/>
</dbReference>
<dbReference type="EMBL" id="BAAABZ010000016">
    <property type="protein sequence ID" value="GAA0525217.1"/>
    <property type="molecule type" value="Genomic_DNA"/>
</dbReference>
<evidence type="ECO:0000256" key="1">
    <source>
        <dbReference type="ARBA" id="ARBA00004651"/>
    </source>
</evidence>
<evidence type="ECO:0000256" key="7">
    <source>
        <dbReference type="SAM" id="Phobius"/>
    </source>
</evidence>
<dbReference type="InterPro" id="IPR011701">
    <property type="entry name" value="MFS"/>
</dbReference>
<dbReference type="SUPFAM" id="SSF103473">
    <property type="entry name" value="MFS general substrate transporter"/>
    <property type="match status" value="1"/>
</dbReference>
<evidence type="ECO:0000256" key="2">
    <source>
        <dbReference type="ARBA" id="ARBA00022448"/>
    </source>
</evidence>
<dbReference type="GeneID" id="97435024"/>
<comment type="caution">
    <text evidence="9">The sequence shown here is derived from an EMBL/GenBank/DDBJ whole genome shotgun (WGS) entry which is preliminary data.</text>
</comment>
<evidence type="ECO:0000313" key="9">
    <source>
        <dbReference type="EMBL" id="GAA0525217.1"/>
    </source>
</evidence>
<name>A0ABN1CSQ9_9ACTN</name>
<evidence type="ECO:0000313" key="10">
    <source>
        <dbReference type="Proteomes" id="UP001501576"/>
    </source>
</evidence>
<reference evidence="9 10" key="1">
    <citation type="journal article" date="2019" name="Int. J. Syst. Evol. Microbiol.">
        <title>The Global Catalogue of Microorganisms (GCM) 10K type strain sequencing project: providing services to taxonomists for standard genome sequencing and annotation.</title>
        <authorList>
            <consortium name="The Broad Institute Genomics Platform"/>
            <consortium name="The Broad Institute Genome Sequencing Center for Infectious Disease"/>
            <person name="Wu L."/>
            <person name="Ma J."/>
        </authorList>
    </citation>
    <scope>NUCLEOTIDE SEQUENCE [LARGE SCALE GENOMIC DNA]</scope>
    <source>
        <strain evidence="9 10">JCM 5052</strain>
    </source>
</reference>
<accession>A0ABN1CSQ9</accession>
<evidence type="ECO:0000256" key="3">
    <source>
        <dbReference type="ARBA" id="ARBA00022692"/>
    </source>
</evidence>
<keyword evidence="2" id="KW-0813">Transport</keyword>